<keyword evidence="8" id="KW-1185">Reference proteome</keyword>
<dbReference type="Proteomes" id="UP000738431">
    <property type="component" value="Chromosome"/>
</dbReference>
<dbReference type="InterPro" id="IPR017441">
    <property type="entry name" value="Protein_kinase_ATP_BS"/>
</dbReference>
<dbReference type="PROSITE" id="PS50011">
    <property type="entry name" value="PROTEIN_KINASE_DOM"/>
    <property type="match status" value="1"/>
</dbReference>
<dbReference type="RefSeq" id="WP_221032759.1">
    <property type="nucleotide sequence ID" value="NZ_CP139781.1"/>
</dbReference>
<name>A0ABZ1C2W1_9BACT</name>
<dbReference type="PANTHER" id="PTHR43289:SF6">
    <property type="entry name" value="SERINE_THREONINE-PROTEIN KINASE NEKL-3"/>
    <property type="match status" value="1"/>
</dbReference>
<accession>A0ABZ1C2W1</accession>
<evidence type="ECO:0000313" key="8">
    <source>
        <dbReference type="Proteomes" id="UP000738431"/>
    </source>
</evidence>
<sequence>MPPEEANPTTPPPPLIPDYELLRRVGRGSYGDVWLARSQTGLFRAVKIVWRSRFTDLAPYEREFNGLREFARITAGESRQLSLLHVGRNETEGFFYYVMELADDVVTGREIDPGCYEPLTFRHFRTHDISPPIDEVIAHAIELAGCLAELHSTGHIHRDVKPSNIIVVHGHAKLADIGLVTHTSDALTYVGTEGFVPPEGPGTIAADIFSFGKVLYELATGRDRNDYPRLPENLGDRPDRTQLLELNEIILRACASRPEERYADVASLLADLQLLVAGRSVRRLRRAEAGLSRARRWIAIAAAIAAVASVGAYLERQRANVESAGRRAAEAELAARTRESLYSASIANAQRALSAGEYGLARLALADGAPAPGDPDLRGFEWFALHNEAAGDPAIILRESGPQVSRLSLSPDRRLVAVEDTSTTVQVIEIETGHIAYQLEGLHRVAGFSPDGQRLVGSTPDYELETWSLADGSPDPRPNQPGIFRPLFADATAPRLFYFKDSRDEAPHVLGIRNYNTDRDELTFTVPHWESDQSAWVFREAQANADLSQLALVMQRGLSPHTDFRLWFWHIVDGAAVLQFTRDSSDFPVLFDISADGSTFAYCIDQAENHFWAHGLPQAPWSGPAIGWEALSSAISPDGSKIVIGDRERKMLVYDSLTGAQLGLHRGHVGIPNASVWVDASRVISASMQGDVRAWTITASSGEKLHEFSLPPTTVATYNTRAVFEIDGGRVFLPSQIGQSMFFDLATGRSQTVPAELRSVLHFERGEYLWVDDQGRCWQSNTDTPSAPHRAIALLDPDEAFNHASISPDGHWILATSQRGQIVLWDRLAEEIVFKDRRPLAPAYPAINNHGHITYLSPDQILQTWDLLTNTLLAERKILWRPSALTVSPDGKWIVAPEGARGFSFLRAHDLSTALHDPTTYTMAITSAFHPDCRLFATAGALGTVRLFGLDDAGAWHERPPLIFADPGSERAQDLASRITFSPDGTTLIAHTRTGYLRIWRR</sequence>
<gene>
    <name evidence="7" type="ORF">K1X11_012880</name>
</gene>
<dbReference type="InterPro" id="IPR001680">
    <property type="entry name" value="WD40_rpt"/>
</dbReference>
<keyword evidence="7" id="KW-0723">Serine/threonine-protein kinase</keyword>
<dbReference type="Pfam" id="PF00400">
    <property type="entry name" value="WD40"/>
    <property type="match status" value="1"/>
</dbReference>
<evidence type="ECO:0000259" key="6">
    <source>
        <dbReference type="PROSITE" id="PS50011"/>
    </source>
</evidence>
<keyword evidence="2 5" id="KW-0547">Nucleotide-binding</keyword>
<evidence type="ECO:0000256" key="5">
    <source>
        <dbReference type="PROSITE-ProRule" id="PRU10141"/>
    </source>
</evidence>
<dbReference type="InterPro" id="IPR015943">
    <property type="entry name" value="WD40/YVTN_repeat-like_dom_sf"/>
</dbReference>
<evidence type="ECO:0000256" key="1">
    <source>
        <dbReference type="ARBA" id="ARBA00022679"/>
    </source>
</evidence>
<evidence type="ECO:0000313" key="7">
    <source>
        <dbReference type="EMBL" id="WRQ85700.1"/>
    </source>
</evidence>
<keyword evidence="4 5" id="KW-0067">ATP-binding</keyword>
<dbReference type="SUPFAM" id="SSF56112">
    <property type="entry name" value="Protein kinase-like (PK-like)"/>
    <property type="match status" value="1"/>
</dbReference>
<protein>
    <submittedName>
        <fullName evidence="7">WD40 repeat domain-containing serine/threonine protein kinase</fullName>
    </submittedName>
</protein>
<dbReference type="SUPFAM" id="SSF50969">
    <property type="entry name" value="YVTN repeat-like/Quinoprotein amine dehydrogenase"/>
    <property type="match status" value="1"/>
</dbReference>
<dbReference type="InterPro" id="IPR011047">
    <property type="entry name" value="Quinoprotein_ADH-like_sf"/>
</dbReference>
<dbReference type="InterPro" id="IPR011044">
    <property type="entry name" value="Quino_amine_DH_bsu"/>
</dbReference>
<dbReference type="EMBL" id="CP139781">
    <property type="protein sequence ID" value="WRQ85700.1"/>
    <property type="molecule type" value="Genomic_DNA"/>
</dbReference>
<dbReference type="InterPro" id="IPR011009">
    <property type="entry name" value="Kinase-like_dom_sf"/>
</dbReference>
<reference evidence="7 8" key="1">
    <citation type="submission" date="2021-08" db="EMBL/GenBank/DDBJ databases">
        <authorList>
            <person name="Zhang D."/>
            <person name="Zhang A."/>
            <person name="Wang L."/>
        </authorList>
    </citation>
    <scope>NUCLEOTIDE SEQUENCE [LARGE SCALE GENOMIC DNA]</scope>
    <source>
        <strain evidence="7 8">WL0086</strain>
    </source>
</reference>
<evidence type="ECO:0000256" key="4">
    <source>
        <dbReference type="ARBA" id="ARBA00022840"/>
    </source>
</evidence>
<dbReference type="GO" id="GO:0004674">
    <property type="term" value="F:protein serine/threonine kinase activity"/>
    <property type="evidence" value="ECO:0007669"/>
    <property type="project" value="UniProtKB-KW"/>
</dbReference>
<dbReference type="Gene3D" id="3.30.200.20">
    <property type="entry name" value="Phosphorylase Kinase, domain 1"/>
    <property type="match status" value="1"/>
</dbReference>
<reference evidence="7 8" key="2">
    <citation type="submission" date="2023-12" db="EMBL/GenBank/DDBJ databases">
        <title>Description of an unclassified Opitutus bacterium of Verrucomicrobiota.</title>
        <authorList>
            <person name="Zhang D.-F."/>
        </authorList>
    </citation>
    <scope>NUCLEOTIDE SEQUENCE [LARGE SCALE GENOMIC DNA]</scope>
    <source>
        <strain evidence="7 8">WL0086</strain>
    </source>
</reference>
<keyword evidence="3 7" id="KW-0418">Kinase</keyword>
<dbReference type="PANTHER" id="PTHR43289">
    <property type="entry name" value="MITOGEN-ACTIVATED PROTEIN KINASE KINASE KINASE 20-RELATED"/>
    <property type="match status" value="1"/>
</dbReference>
<feature type="binding site" evidence="5">
    <location>
        <position position="47"/>
    </location>
    <ligand>
        <name>ATP</name>
        <dbReference type="ChEBI" id="CHEBI:30616"/>
    </ligand>
</feature>
<dbReference type="SUPFAM" id="SSF50998">
    <property type="entry name" value="Quinoprotein alcohol dehydrogenase-like"/>
    <property type="match status" value="1"/>
</dbReference>
<dbReference type="InterPro" id="IPR000719">
    <property type="entry name" value="Prot_kinase_dom"/>
</dbReference>
<dbReference type="Gene3D" id="1.10.510.10">
    <property type="entry name" value="Transferase(Phosphotransferase) domain 1"/>
    <property type="match status" value="1"/>
</dbReference>
<dbReference type="CDD" id="cd14014">
    <property type="entry name" value="STKc_PknB_like"/>
    <property type="match status" value="1"/>
</dbReference>
<organism evidence="7 8">
    <name type="scientific">Actomonas aquatica</name>
    <dbReference type="NCBI Taxonomy" id="2866162"/>
    <lineage>
        <taxon>Bacteria</taxon>
        <taxon>Pseudomonadati</taxon>
        <taxon>Verrucomicrobiota</taxon>
        <taxon>Opitutia</taxon>
        <taxon>Opitutales</taxon>
        <taxon>Opitutaceae</taxon>
        <taxon>Actomonas</taxon>
    </lineage>
</organism>
<dbReference type="Pfam" id="PF00069">
    <property type="entry name" value="Pkinase"/>
    <property type="match status" value="1"/>
</dbReference>
<evidence type="ECO:0000256" key="3">
    <source>
        <dbReference type="ARBA" id="ARBA00022777"/>
    </source>
</evidence>
<dbReference type="SMART" id="SM00220">
    <property type="entry name" value="S_TKc"/>
    <property type="match status" value="1"/>
</dbReference>
<keyword evidence="1" id="KW-0808">Transferase</keyword>
<dbReference type="Gene3D" id="2.130.10.10">
    <property type="entry name" value="YVTN repeat-like/Quinoprotein amine dehydrogenase"/>
    <property type="match status" value="3"/>
</dbReference>
<dbReference type="SMART" id="SM00320">
    <property type="entry name" value="WD40"/>
    <property type="match status" value="6"/>
</dbReference>
<dbReference type="PROSITE" id="PS00107">
    <property type="entry name" value="PROTEIN_KINASE_ATP"/>
    <property type="match status" value="1"/>
</dbReference>
<feature type="domain" description="Protein kinase" evidence="6">
    <location>
        <begin position="19"/>
        <end position="275"/>
    </location>
</feature>
<evidence type="ECO:0000256" key="2">
    <source>
        <dbReference type="ARBA" id="ARBA00022741"/>
    </source>
</evidence>
<proteinExistence type="predicted"/>
<dbReference type="SUPFAM" id="SSF82171">
    <property type="entry name" value="DPP6 N-terminal domain-like"/>
    <property type="match status" value="1"/>
</dbReference>